<dbReference type="GO" id="GO:0106388">
    <property type="term" value="F:rRNA small subunit aminocarboxypropyltransferase activity"/>
    <property type="evidence" value="ECO:0007669"/>
    <property type="project" value="UniProtKB-EC"/>
</dbReference>
<dbReference type="Pfam" id="PF04068">
    <property type="entry name" value="Fer4_RLI"/>
    <property type="match status" value="1"/>
</dbReference>
<evidence type="ECO:0000259" key="8">
    <source>
        <dbReference type="Pfam" id="PF04034"/>
    </source>
</evidence>
<accession>A0A9K3KH57</accession>
<comment type="caution">
    <text evidence="10">The sequence shown here is derived from an EMBL/GenBank/DDBJ whole genome shotgun (WGS) entry which is preliminary data.</text>
</comment>
<dbReference type="GO" id="GO:0000455">
    <property type="term" value="P:enzyme-directed rRNA pseudouridine synthesis"/>
    <property type="evidence" value="ECO:0007669"/>
    <property type="project" value="UniProtKB-UniRule"/>
</dbReference>
<comment type="function">
    <text evidence="6">Aminocarboxypropyltransferase that catalyzes the aminocarboxypropyl transfer on pseudouridine in 18S rRNA. It constitutes the last step in biosynthesis of the hypermodified N1-methyl-N3-(3-amino-3-carboxypropyl) pseudouridine (m1acp3-Psi).</text>
</comment>
<feature type="compositionally biased region" description="Basic residues" evidence="7">
    <location>
        <begin position="21"/>
        <end position="32"/>
    </location>
</feature>
<dbReference type="InterPro" id="IPR007177">
    <property type="entry name" value="Tsr3_C"/>
</dbReference>
<dbReference type="HAMAP" id="MF_01116">
    <property type="entry name" value="TSR3"/>
    <property type="match status" value="1"/>
</dbReference>
<comment type="similarity">
    <text evidence="6">Belongs to the TDD superfamily. TSR3 family.</text>
</comment>
<feature type="compositionally biased region" description="Basic and acidic residues" evidence="7">
    <location>
        <begin position="313"/>
        <end position="324"/>
    </location>
</feature>
<dbReference type="GO" id="GO:0030490">
    <property type="term" value="P:maturation of SSU-rRNA"/>
    <property type="evidence" value="ECO:0007669"/>
    <property type="project" value="TreeGrafter"/>
</dbReference>
<protein>
    <recommendedName>
        <fullName evidence="6">18S rRNA aminocarboxypropyltransferase</fullName>
        <ecNumber evidence="6">2.5.1.157</ecNumber>
    </recommendedName>
</protein>
<keyword evidence="5 6" id="KW-0949">S-adenosyl-L-methionine</keyword>
<organism evidence="10 11">
    <name type="scientific">Nitzschia inconspicua</name>
    <dbReference type="NCBI Taxonomy" id="303405"/>
    <lineage>
        <taxon>Eukaryota</taxon>
        <taxon>Sar</taxon>
        <taxon>Stramenopiles</taxon>
        <taxon>Ochrophyta</taxon>
        <taxon>Bacillariophyta</taxon>
        <taxon>Bacillariophyceae</taxon>
        <taxon>Bacillariophycidae</taxon>
        <taxon>Bacillariales</taxon>
        <taxon>Bacillariaceae</taxon>
        <taxon>Nitzschia</taxon>
    </lineage>
</organism>
<dbReference type="InterPro" id="IPR007209">
    <property type="entry name" value="RNaseL-inhib-like_metal-bd_dom"/>
</dbReference>
<dbReference type="GO" id="GO:1904047">
    <property type="term" value="F:S-adenosyl-L-methionine binding"/>
    <property type="evidence" value="ECO:0007669"/>
    <property type="project" value="UniProtKB-UniRule"/>
</dbReference>
<keyword evidence="2 6" id="KW-0690">Ribosome biogenesis</keyword>
<evidence type="ECO:0000256" key="6">
    <source>
        <dbReference type="HAMAP-Rule" id="MF_03146"/>
    </source>
</evidence>
<evidence type="ECO:0000256" key="2">
    <source>
        <dbReference type="ARBA" id="ARBA00022517"/>
    </source>
</evidence>
<feature type="domain" description="16S/18S rRNA aminocarboxypropyltransferase Tsr3 C-terminal" evidence="8">
    <location>
        <begin position="114"/>
        <end position="240"/>
    </location>
</feature>
<dbReference type="Pfam" id="PF04034">
    <property type="entry name" value="Ribo_biogen_C"/>
    <property type="match status" value="1"/>
</dbReference>
<dbReference type="EMBL" id="JAGRRH010000024">
    <property type="protein sequence ID" value="KAG7343505.1"/>
    <property type="molecule type" value="Genomic_DNA"/>
</dbReference>
<evidence type="ECO:0000259" key="9">
    <source>
        <dbReference type="Pfam" id="PF04068"/>
    </source>
</evidence>
<feature type="region of interest" description="Disordered" evidence="7">
    <location>
        <begin position="244"/>
        <end position="324"/>
    </location>
</feature>
<feature type="domain" description="RNase L inhibitor RLI-like possible metal-binding" evidence="9">
    <location>
        <begin position="77"/>
        <end position="100"/>
    </location>
</feature>
<evidence type="ECO:0000313" key="10">
    <source>
        <dbReference type="EMBL" id="KAG7343505.1"/>
    </source>
</evidence>
<feature type="region of interest" description="Disordered" evidence="7">
    <location>
        <begin position="1"/>
        <end position="52"/>
    </location>
</feature>
<feature type="compositionally biased region" description="Acidic residues" evidence="7">
    <location>
        <begin position="289"/>
        <end position="312"/>
    </location>
</feature>
<evidence type="ECO:0000256" key="1">
    <source>
        <dbReference type="ARBA" id="ARBA00022490"/>
    </source>
</evidence>
<feature type="binding site" evidence="6">
    <location>
        <position position="163"/>
    </location>
    <ligand>
        <name>S-adenosyl-L-methionine</name>
        <dbReference type="ChEBI" id="CHEBI:59789"/>
    </ligand>
</feature>
<feature type="compositionally biased region" description="Gly residues" evidence="7">
    <location>
        <begin position="10"/>
        <end position="20"/>
    </location>
</feature>
<evidence type="ECO:0000256" key="4">
    <source>
        <dbReference type="ARBA" id="ARBA00022679"/>
    </source>
</evidence>
<sequence>MGKNPRKDGGGGGNSTTKRGGGGHKSSHRIHVRKEMASLEGSHDDDVRRRNDEWNGDVCGEISSSNNSNLNPLDDLKLRMWDFAQCDPKRCTGARLARKGVFQRMPLKQQFRGIVLSPEAKVAISPADTVIVEHSGMSLIDCSWARLQEIPFKQMQSGHHRLLPFLVAANTVNYGRPFKLTCAEACAATLYICGKPEAARTVLQDFSWGDEFFHLNKQVLDIYANCKNADEVVQKQNEWLELQQKQDQADRQEEDLLPPTDDDDYYEEYDSNDDEEPKLDKFGNFIVNDDNDDDNNNYQEDDDDDIGEEDSSDEGKGEAEIEES</sequence>
<proteinExistence type="inferred from homology"/>
<evidence type="ECO:0000256" key="5">
    <source>
        <dbReference type="ARBA" id="ARBA00022691"/>
    </source>
</evidence>
<dbReference type="InterPro" id="IPR022968">
    <property type="entry name" value="Tsr3-like"/>
</dbReference>
<reference evidence="10" key="2">
    <citation type="submission" date="2021-04" db="EMBL/GenBank/DDBJ databases">
        <authorList>
            <person name="Podell S."/>
        </authorList>
    </citation>
    <scope>NUCLEOTIDE SEQUENCE</scope>
    <source>
        <strain evidence="10">Hildebrandi</strain>
    </source>
</reference>
<name>A0A9K3KH57_9STRA</name>
<dbReference type="PANTHER" id="PTHR20426:SF0">
    <property type="entry name" value="18S RRNA AMINOCARBOXYPROPYLTRANSFERASE"/>
    <property type="match status" value="1"/>
</dbReference>
<dbReference type="AlphaFoldDB" id="A0A9K3KH57"/>
<gene>
    <name evidence="10" type="ORF">IV203_021450</name>
</gene>
<evidence type="ECO:0000256" key="3">
    <source>
        <dbReference type="ARBA" id="ARBA00022552"/>
    </source>
</evidence>
<evidence type="ECO:0000256" key="7">
    <source>
        <dbReference type="SAM" id="MobiDB-lite"/>
    </source>
</evidence>
<reference evidence="10" key="1">
    <citation type="journal article" date="2021" name="Sci. Rep.">
        <title>Diploid genomic architecture of Nitzschia inconspicua, an elite biomass production diatom.</title>
        <authorList>
            <person name="Oliver A."/>
            <person name="Podell S."/>
            <person name="Pinowska A."/>
            <person name="Traller J.C."/>
            <person name="Smith S.R."/>
            <person name="McClure R."/>
            <person name="Beliaev A."/>
            <person name="Bohutskyi P."/>
            <person name="Hill E.A."/>
            <person name="Rabines A."/>
            <person name="Zheng H."/>
            <person name="Allen L.Z."/>
            <person name="Kuo A."/>
            <person name="Grigoriev I.V."/>
            <person name="Allen A.E."/>
            <person name="Hazlebeck D."/>
            <person name="Allen E.E."/>
        </authorList>
    </citation>
    <scope>NUCLEOTIDE SEQUENCE</scope>
    <source>
        <strain evidence="10">Hildebrandi</strain>
    </source>
</reference>
<keyword evidence="3 6" id="KW-0698">rRNA processing</keyword>
<evidence type="ECO:0000313" key="11">
    <source>
        <dbReference type="Proteomes" id="UP000693970"/>
    </source>
</evidence>
<dbReference type="EC" id="2.5.1.157" evidence="6"/>
<keyword evidence="11" id="KW-1185">Reference proteome</keyword>
<feature type="binding site" evidence="6">
    <location>
        <position position="140"/>
    </location>
    <ligand>
        <name>S-adenosyl-L-methionine</name>
        <dbReference type="ChEBI" id="CHEBI:59789"/>
    </ligand>
</feature>
<feature type="compositionally biased region" description="Acidic residues" evidence="7">
    <location>
        <begin position="252"/>
        <end position="277"/>
    </location>
</feature>
<feature type="binding site" evidence="6">
    <location>
        <position position="92"/>
    </location>
    <ligand>
        <name>S-adenosyl-L-methionine</name>
        <dbReference type="ChEBI" id="CHEBI:59789"/>
    </ligand>
</feature>
<keyword evidence="4 6" id="KW-0808">Transferase</keyword>
<comment type="catalytic activity">
    <reaction evidence="6">
        <text>an N(1)-methylpseudouridine in rRNA + S-adenosyl-L-methionine = N(1)-methyl-N(3)-[(3S)-3-amino-3-carboxypropyl]pseudouridine in rRNA + S-methyl-5'-thioadenosine + H(+)</text>
        <dbReference type="Rhea" id="RHEA:63296"/>
        <dbReference type="Rhea" id="RHEA-COMP:11634"/>
        <dbReference type="Rhea" id="RHEA-COMP:16310"/>
        <dbReference type="ChEBI" id="CHEBI:15378"/>
        <dbReference type="ChEBI" id="CHEBI:17509"/>
        <dbReference type="ChEBI" id="CHEBI:59789"/>
        <dbReference type="ChEBI" id="CHEBI:74890"/>
        <dbReference type="ChEBI" id="CHEBI:146234"/>
        <dbReference type="EC" id="2.5.1.157"/>
    </reaction>
</comment>
<dbReference type="PANTHER" id="PTHR20426">
    <property type="entry name" value="RIBOSOME BIOGENESIS PROTEIN TSR3 HOMOLOG"/>
    <property type="match status" value="1"/>
</dbReference>
<keyword evidence="1" id="KW-0963">Cytoplasm</keyword>
<feature type="compositionally biased region" description="Basic and acidic residues" evidence="7">
    <location>
        <begin position="33"/>
        <end position="52"/>
    </location>
</feature>
<comment type="caution">
    <text evidence="6">Lacks conserved residue(s) required for the propagation of feature annotation.</text>
</comment>
<dbReference type="NCBIfam" id="NF002621">
    <property type="entry name" value="PRK02287.1"/>
    <property type="match status" value="1"/>
</dbReference>
<dbReference type="Proteomes" id="UP000693970">
    <property type="component" value="Unassembled WGS sequence"/>
</dbReference>
<dbReference type="OrthoDB" id="10262062at2759"/>